<dbReference type="EMBL" id="CP059319">
    <property type="protein sequence ID" value="QTH23934.1"/>
    <property type="molecule type" value="Genomic_DNA"/>
</dbReference>
<dbReference type="FunFam" id="3.40.50.720:FF:000213">
    <property type="entry name" value="Putative 2-hydroxyacid dehydrogenase"/>
    <property type="match status" value="1"/>
</dbReference>
<dbReference type="AlphaFoldDB" id="A0A975D710"/>
<comment type="similarity">
    <text evidence="4">Belongs to the D-isomer specific 2-hydroxyacid dehydrogenase family.</text>
</comment>
<evidence type="ECO:0000313" key="7">
    <source>
        <dbReference type="EMBL" id="QTH23934.1"/>
    </source>
</evidence>
<dbReference type="InterPro" id="IPR006139">
    <property type="entry name" value="D-isomer_2_OHA_DH_cat_dom"/>
</dbReference>
<reference evidence="7" key="2">
    <citation type="submission" date="2021-04" db="EMBL/GenBank/DDBJ databases">
        <title>Isolation and genomic analysis of the ibuprofen-degrading bacterium Sphingomonas strain MPO218.</title>
        <authorList>
            <person name="Aulestia M."/>
            <person name="Flores A."/>
            <person name="Mangas E.L."/>
            <person name="Perez-Pulido A.J."/>
            <person name="Santero E."/>
            <person name="Camacho E.M."/>
        </authorList>
    </citation>
    <scope>NUCLEOTIDE SEQUENCE</scope>
    <source>
        <strain evidence="7">MPO218</strain>
    </source>
</reference>
<dbReference type="PANTHER" id="PTHR10996:SF178">
    <property type="entry name" value="2-HYDROXYACID DEHYDROGENASE YGL185C-RELATED"/>
    <property type="match status" value="1"/>
</dbReference>
<evidence type="ECO:0000256" key="4">
    <source>
        <dbReference type="RuleBase" id="RU003719"/>
    </source>
</evidence>
<reference evidence="7" key="1">
    <citation type="submission" date="2020-07" db="EMBL/GenBank/DDBJ databases">
        <authorList>
            <person name="Camacho E."/>
        </authorList>
    </citation>
    <scope>NUCLEOTIDE SEQUENCE</scope>
    <source>
        <strain evidence="7">MPO218</strain>
    </source>
</reference>
<gene>
    <name evidence="7" type="ORF">HRJ34_10725</name>
</gene>
<proteinExistence type="inferred from homology"/>
<dbReference type="Pfam" id="PF02826">
    <property type="entry name" value="2-Hacid_dh_C"/>
    <property type="match status" value="1"/>
</dbReference>
<dbReference type="GO" id="GO:0051287">
    <property type="term" value="F:NAD binding"/>
    <property type="evidence" value="ECO:0007669"/>
    <property type="project" value="InterPro"/>
</dbReference>
<evidence type="ECO:0000256" key="2">
    <source>
        <dbReference type="ARBA" id="ARBA00023002"/>
    </source>
</evidence>
<evidence type="ECO:0000256" key="1">
    <source>
        <dbReference type="ARBA" id="ARBA00022857"/>
    </source>
</evidence>
<organism evidence="7 8">
    <name type="scientific">Rhizorhabdus wittichii</name>
    <dbReference type="NCBI Taxonomy" id="160791"/>
    <lineage>
        <taxon>Bacteria</taxon>
        <taxon>Pseudomonadati</taxon>
        <taxon>Pseudomonadota</taxon>
        <taxon>Alphaproteobacteria</taxon>
        <taxon>Sphingomonadales</taxon>
        <taxon>Sphingomonadaceae</taxon>
        <taxon>Rhizorhabdus</taxon>
    </lineage>
</organism>
<evidence type="ECO:0000313" key="8">
    <source>
        <dbReference type="Proteomes" id="UP000664914"/>
    </source>
</evidence>
<dbReference type="InterPro" id="IPR050223">
    <property type="entry name" value="D-isomer_2-hydroxyacid_DH"/>
</dbReference>
<dbReference type="RefSeq" id="WP_208634074.1">
    <property type="nucleotide sequence ID" value="NZ_CP059319.1"/>
</dbReference>
<dbReference type="SUPFAM" id="SSF51735">
    <property type="entry name" value="NAD(P)-binding Rossmann-fold domains"/>
    <property type="match status" value="1"/>
</dbReference>
<feature type="domain" description="D-isomer specific 2-hydroxyacid dehydrogenase catalytic" evidence="5">
    <location>
        <begin position="42"/>
        <end position="306"/>
    </location>
</feature>
<dbReference type="Proteomes" id="UP000664914">
    <property type="component" value="Chromosome"/>
</dbReference>
<evidence type="ECO:0000259" key="5">
    <source>
        <dbReference type="Pfam" id="PF00389"/>
    </source>
</evidence>
<dbReference type="PANTHER" id="PTHR10996">
    <property type="entry name" value="2-HYDROXYACID DEHYDROGENASE-RELATED"/>
    <property type="match status" value="1"/>
</dbReference>
<keyword evidence="1" id="KW-0521">NADP</keyword>
<dbReference type="Pfam" id="PF00389">
    <property type="entry name" value="2-Hacid_dh"/>
    <property type="match status" value="1"/>
</dbReference>
<sequence length="320" mass="33669">MTDILLAHPNMSPIRGALAPRHEVHALWEYESSDTFLSSHGGAVSVIVTAGENRIDTALLGRLTNLRLIVCVGSGYDGVDVDWCARHGIAVVAAVGANAKDVADHALGLAIAAWRGIVADHDFIARGEWQAANRLPSRRTMTGVPAGIVGLGSIGRAVAHRLSALDMSVQWWGPREQSDAPFPKAASLIELAAESRLLVLCCRADASSHHLVDAAVLEALGPDGVLVNVARGSVVDEDALIAALRDGRLAAAGLDVFATEPTPADRWRDVPNVVLTPHAAGLTTDTLRAMIGLAVQRVDAFLLGDEQDRGRVLSASVAAR</sequence>
<dbReference type="InterPro" id="IPR006140">
    <property type="entry name" value="D-isomer_DH_NAD-bd"/>
</dbReference>
<accession>A0A975D710</accession>
<protein>
    <submittedName>
        <fullName evidence="7">2-hydroxyacid dehydrogenase</fullName>
    </submittedName>
</protein>
<dbReference type="CDD" id="cd12156">
    <property type="entry name" value="HPPR"/>
    <property type="match status" value="1"/>
</dbReference>
<name>A0A975D710_9SPHN</name>
<keyword evidence="3" id="KW-0520">NAD</keyword>
<dbReference type="SUPFAM" id="SSF52283">
    <property type="entry name" value="Formate/glycerate dehydrogenase catalytic domain-like"/>
    <property type="match status" value="1"/>
</dbReference>
<dbReference type="GO" id="GO:0030267">
    <property type="term" value="F:glyoxylate reductase (NADPH) activity"/>
    <property type="evidence" value="ECO:0007669"/>
    <property type="project" value="TreeGrafter"/>
</dbReference>
<dbReference type="GO" id="GO:0005829">
    <property type="term" value="C:cytosol"/>
    <property type="evidence" value="ECO:0007669"/>
    <property type="project" value="TreeGrafter"/>
</dbReference>
<keyword evidence="2 4" id="KW-0560">Oxidoreductase</keyword>
<dbReference type="GO" id="GO:0016618">
    <property type="term" value="F:hydroxypyruvate reductase [NAD(P)H] activity"/>
    <property type="evidence" value="ECO:0007669"/>
    <property type="project" value="TreeGrafter"/>
</dbReference>
<dbReference type="Gene3D" id="3.40.50.720">
    <property type="entry name" value="NAD(P)-binding Rossmann-like Domain"/>
    <property type="match status" value="2"/>
</dbReference>
<dbReference type="InterPro" id="IPR036291">
    <property type="entry name" value="NAD(P)-bd_dom_sf"/>
</dbReference>
<feature type="domain" description="D-isomer specific 2-hydroxyacid dehydrogenase NAD-binding" evidence="6">
    <location>
        <begin position="107"/>
        <end position="280"/>
    </location>
</feature>
<evidence type="ECO:0000256" key="3">
    <source>
        <dbReference type="ARBA" id="ARBA00023027"/>
    </source>
</evidence>
<evidence type="ECO:0000259" key="6">
    <source>
        <dbReference type="Pfam" id="PF02826"/>
    </source>
</evidence>